<feature type="transmembrane region" description="Helical" evidence="1">
    <location>
        <begin position="296"/>
        <end position="313"/>
    </location>
</feature>
<feature type="transmembrane region" description="Helical" evidence="1">
    <location>
        <begin position="325"/>
        <end position="344"/>
    </location>
</feature>
<dbReference type="EMBL" id="JACEGA010000001">
    <property type="protein sequence ID" value="MBB2183720.1"/>
    <property type="molecule type" value="Genomic_DNA"/>
</dbReference>
<feature type="transmembrane region" description="Helical" evidence="1">
    <location>
        <begin position="80"/>
        <end position="99"/>
    </location>
</feature>
<comment type="caution">
    <text evidence="2">The sequence shown here is derived from an EMBL/GenBank/DDBJ whole genome shotgun (WGS) entry which is preliminary data.</text>
</comment>
<keyword evidence="1" id="KW-1133">Transmembrane helix</keyword>
<dbReference type="AlphaFoldDB" id="A0A839K285"/>
<keyword evidence="1" id="KW-0472">Membrane</keyword>
<dbReference type="Pfam" id="PF13687">
    <property type="entry name" value="DUF4153"/>
    <property type="match status" value="1"/>
</dbReference>
<name>A0A839K285_9FIRM</name>
<accession>A0A839K285</accession>
<protein>
    <submittedName>
        <fullName evidence="2">DUF4153 domain-containing protein</fullName>
    </submittedName>
</protein>
<organism evidence="2 3">
    <name type="scientific">Variimorphobacter saccharofermentans</name>
    <dbReference type="NCBI Taxonomy" id="2755051"/>
    <lineage>
        <taxon>Bacteria</taxon>
        <taxon>Bacillati</taxon>
        <taxon>Bacillota</taxon>
        <taxon>Clostridia</taxon>
        <taxon>Lachnospirales</taxon>
        <taxon>Lachnospiraceae</taxon>
        <taxon>Variimorphobacter</taxon>
    </lineage>
</organism>
<feature type="transmembrane region" description="Helical" evidence="1">
    <location>
        <begin position="267"/>
        <end position="284"/>
    </location>
</feature>
<reference evidence="2 3" key="1">
    <citation type="submission" date="2020-07" db="EMBL/GenBank/DDBJ databases">
        <title>Characterization and genome sequencing of isolate MD1, a novel member within the family Lachnospiraceae.</title>
        <authorList>
            <person name="Rettenmaier R."/>
            <person name="Di Bello L."/>
            <person name="Zinser C."/>
            <person name="Scheitz K."/>
            <person name="Liebl W."/>
            <person name="Zverlov V."/>
        </authorList>
    </citation>
    <scope>NUCLEOTIDE SEQUENCE [LARGE SCALE GENOMIC DNA]</scope>
    <source>
        <strain evidence="2 3">MD1</strain>
    </source>
</reference>
<gene>
    <name evidence="2" type="ORF">H0486_12645</name>
</gene>
<feature type="transmembrane region" description="Helical" evidence="1">
    <location>
        <begin position="138"/>
        <end position="164"/>
    </location>
</feature>
<keyword evidence="1" id="KW-0812">Transmembrane</keyword>
<dbReference type="Proteomes" id="UP000574276">
    <property type="component" value="Unassembled WGS sequence"/>
</dbReference>
<proteinExistence type="predicted"/>
<evidence type="ECO:0000313" key="2">
    <source>
        <dbReference type="EMBL" id="MBB2183720.1"/>
    </source>
</evidence>
<feature type="transmembrane region" description="Helical" evidence="1">
    <location>
        <begin position="351"/>
        <end position="368"/>
    </location>
</feature>
<keyword evidence="3" id="KW-1185">Reference proteome</keyword>
<dbReference type="InterPro" id="IPR025291">
    <property type="entry name" value="DUF4153"/>
</dbReference>
<feature type="transmembrane region" description="Helical" evidence="1">
    <location>
        <begin position="229"/>
        <end position="255"/>
    </location>
</feature>
<feature type="transmembrane region" description="Helical" evidence="1">
    <location>
        <begin position="105"/>
        <end position="126"/>
    </location>
</feature>
<feature type="transmembrane region" description="Helical" evidence="1">
    <location>
        <begin position="176"/>
        <end position="196"/>
    </location>
</feature>
<sequence>MKDQNRMFERFSSIQDTITRFPITAILLFSATITNGMSIHFYNEEQYSRLFLSLLLASALSVLGQMIFERFLQKASMRWAIYLIALIVSGCYYVVIRNTEWEQPVIIRTIVIFFIILIAILWVPVIKSSRNFNESFLAIWKGFFTSLAFSGVLYIGVVLIIQAIDLLFTNVSGDSYSHTANIIFVLLAPIYLLSYIPVYPGTHSPMISILDEEETQVSNLVPSKFLETLISYVMIPLAAVFSIILLAYIMINIMGDFWTDNLMEPMLLSYSIAVIVIYLLSSTVNNKITNMFRKIFPKLLVPIVLFQTVSSTLRIGEEGVTSGRYFVIIFGLFSTVAGIIFSFCPTQKNGLIAPILIVLSLISIIPPFDAFTVGYRNQRNRLEKTLIRNNMLEGDTIHPNSKVDEEDRNIIINSVQYLRVNNDLRRIEWLHEYEKTYNFEGTFGFAEYQYSLPDYKNINLIRNTYEPILLEGYDILLRITVNVGNNRYTLDGNMLTDSEYFFEIQGDTMDEQEIVIFQDRQNELIRFPVKDIMKQFTDTNSVDKYILSNDEMTILKENSKSVIKIIFNTISLSEWNEGIEGSIDANILIRIKDLN</sequence>
<evidence type="ECO:0000256" key="1">
    <source>
        <dbReference type="SAM" id="Phobius"/>
    </source>
</evidence>
<feature type="transmembrane region" description="Helical" evidence="1">
    <location>
        <begin position="21"/>
        <end position="42"/>
    </location>
</feature>
<evidence type="ECO:0000313" key="3">
    <source>
        <dbReference type="Proteomes" id="UP000574276"/>
    </source>
</evidence>
<dbReference type="RefSeq" id="WP_228353350.1">
    <property type="nucleotide sequence ID" value="NZ_JACEGA010000001.1"/>
</dbReference>
<feature type="transmembrane region" description="Helical" evidence="1">
    <location>
        <begin position="48"/>
        <end position="68"/>
    </location>
</feature>